<feature type="signal peptide" evidence="1">
    <location>
        <begin position="1"/>
        <end position="19"/>
    </location>
</feature>
<dbReference type="KEGG" id="pte:PTT_08931"/>
<dbReference type="AlphaFoldDB" id="E3RKX4"/>
<name>E3RKX4_PYRTT</name>
<feature type="chain" id="PRO_5003181459" evidence="1">
    <location>
        <begin position="20"/>
        <end position="103"/>
    </location>
</feature>
<gene>
    <name evidence="2" type="ORF">PTT_08931</name>
</gene>
<organism evidence="3">
    <name type="scientific">Pyrenophora teres f. teres (strain 0-1)</name>
    <name type="common">Barley net blotch fungus</name>
    <name type="synonym">Drechslera teres f. teres</name>
    <dbReference type="NCBI Taxonomy" id="861557"/>
    <lineage>
        <taxon>Eukaryota</taxon>
        <taxon>Fungi</taxon>
        <taxon>Dikarya</taxon>
        <taxon>Ascomycota</taxon>
        <taxon>Pezizomycotina</taxon>
        <taxon>Dothideomycetes</taxon>
        <taxon>Pleosporomycetidae</taxon>
        <taxon>Pleosporales</taxon>
        <taxon>Pleosporineae</taxon>
        <taxon>Pleosporaceae</taxon>
        <taxon>Pyrenophora</taxon>
    </lineage>
</organism>
<dbReference type="HOGENOM" id="CLU_2270234_0_0_1"/>
<keyword evidence="3" id="KW-1185">Reference proteome</keyword>
<dbReference type="Proteomes" id="UP000001067">
    <property type="component" value="Unassembled WGS sequence"/>
</dbReference>
<dbReference type="EMBL" id="GL533733">
    <property type="protein sequence ID" value="EFQ93625.1"/>
    <property type="molecule type" value="Genomic_DNA"/>
</dbReference>
<evidence type="ECO:0000313" key="2">
    <source>
        <dbReference type="EMBL" id="EFQ93625.1"/>
    </source>
</evidence>
<evidence type="ECO:0000256" key="1">
    <source>
        <dbReference type="SAM" id="SignalP"/>
    </source>
</evidence>
<proteinExistence type="predicted"/>
<protein>
    <submittedName>
        <fullName evidence="2">Uncharacterized protein</fullName>
    </submittedName>
</protein>
<keyword evidence="1" id="KW-0732">Signal</keyword>
<feature type="non-terminal residue" evidence="2">
    <location>
        <position position="1"/>
    </location>
</feature>
<accession>E3RKX4</accession>
<sequence length="103" mass="11355">GSLVLVLALEMTFSSSLSGVKLRLEVSVSHVEVLVGHVEVASHLFELFCKELYLLLRVEFGDTLVSKVFLSVYQARLKIGKVLIEGVDGVKAELVEFLSSFRS</sequence>
<evidence type="ECO:0000313" key="3">
    <source>
        <dbReference type="Proteomes" id="UP000001067"/>
    </source>
</evidence>
<reference evidence="2 3" key="1">
    <citation type="journal article" date="2010" name="Genome Biol.">
        <title>A first genome assembly of the barley fungal pathogen Pyrenophora teres f. teres.</title>
        <authorList>
            <person name="Ellwood S.R."/>
            <person name="Liu Z."/>
            <person name="Syme R.A."/>
            <person name="Lai Z."/>
            <person name="Hane J.K."/>
            <person name="Keiper F."/>
            <person name="Moffat C.S."/>
            <person name="Oliver R.P."/>
            <person name="Friesen T.L."/>
        </authorList>
    </citation>
    <scope>NUCLEOTIDE SEQUENCE [LARGE SCALE GENOMIC DNA]</scope>
    <source>
        <strain evidence="2 3">0-1</strain>
    </source>
</reference>